<dbReference type="AlphaFoldDB" id="A0A3M9MJ11"/>
<dbReference type="Proteomes" id="UP000271678">
    <property type="component" value="Unassembled WGS sequence"/>
</dbReference>
<protein>
    <submittedName>
        <fullName evidence="2">DUF4229 domain-containing protein</fullName>
    </submittedName>
</protein>
<name>A0A3M9MJ11_9MICO</name>
<dbReference type="EMBL" id="RJJQ01000001">
    <property type="protein sequence ID" value="RNI25157.1"/>
    <property type="molecule type" value="Genomic_DNA"/>
</dbReference>
<gene>
    <name evidence="2" type="ORF">EFY87_00460</name>
</gene>
<keyword evidence="3" id="KW-1185">Reference proteome</keyword>
<sequence>MMLRYTVWRLLIFIVALLVLFALQLRGWPLLLLSAVISLVVSFFLLRGPREQFATQLQRKVSERQARAEAYRRAEDDDTED</sequence>
<evidence type="ECO:0000313" key="2">
    <source>
        <dbReference type="EMBL" id="RNI25157.1"/>
    </source>
</evidence>
<evidence type="ECO:0000313" key="3">
    <source>
        <dbReference type="Proteomes" id="UP000271678"/>
    </source>
</evidence>
<evidence type="ECO:0000256" key="1">
    <source>
        <dbReference type="SAM" id="Phobius"/>
    </source>
</evidence>
<reference evidence="2 3" key="1">
    <citation type="submission" date="2018-11" db="EMBL/GenBank/DDBJ databases">
        <title>Draft genome of Simplicispira Flexivirga sp. BO-16.</title>
        <authorList>
            <person name="Im W.T."/>
        </authorList>
    </citation>
    <scope>NUCLEOTIDE SEQUENCE [LARGE SCALE GENOMIC DNA]</scope>
    <source>
        <strain evidence="2 3">BO-16</strain>
    </source>
</reference>
<keyword evidence="1" id="KW-0812">Transmembrane</keyword>
<keyword evidence="1" id="KW-0472">Membrane</keyword>
<dbReference type="InterPro" id="IPR025323">
    <property type="entry name" value="DUF4229"/>
</dbReference>
<feature type="transmembrane region" description="Helical" evidence="1">
    <location>
        <begin position="30"/>
        <end position="46"/>
    </location>
</feature>
<organism evidence="2 3">
    <name type="scientific">Flexivirga caeni</name>
    <dbReference type="NCBI Taxonomy" id="2294115"/>
    <lineage>
        <taxon>Bacteria</taxon>
        <taxon>Bacillati</taxon>
        <taxon>Actinomycetota</taxon>
        <taxon>Actinomycetes</taxon>
        <taxon>Micrococcales</taxon>
        <taxon>Dermacoccaceae</taxon>
        <taxon>Flexivirga</taxon>
    </lineage>
</organism>
<proteinExistence type="predicted"/>
<dbReference type="Pfam" id="PF14012">
    <property type="entry name" value="DUF4229"/>
    <property type="match status" value="1"/>
</dbReference>
<feature type="transmembrane region" description="Helical" evidence="1">
    <location>
        <begin position="7"/>
        <end position="24"/>
    </location>
</feature>
<keyword evidence="1" id="KW-1133">Transmembrane helix</keyword>
<comment type="caution">
    <text evidence="2">The sequence shown here is derived from an EMBL/GenBank/DDBJ whole genome shotgun (WGS) entry which is preliminary data.</text>
</comment>
<accession>A0A3M9MJ11</accession>